<dbReference type="InterPro" id="IPR028994">
    <property type="entry name" value="Integrin_alpha_N"/>
</dbReference>
<dbReference type="PANTHER" id="PTHR36220">
    <property type="entry name" value="UNNAMED PRODUCT"/>
    <property type="match status" value="1"/>
</dbReference>
<name>A0ABX7N060_9BACT</name>
<dbReference type="Pfam" id="PF14312">
    <property type="entry name" value="FG-GAP_2"/>
    <property type="match status" value="2"/>
</dbReference>
<evidence type="ECO:0000313" key="2">
    <source>
        <dbReference type="EMBL" id="QSQ12086.1"/>
    </source>
</evidence>
<reference evidence="2 3" key="1">
    <citation type="submission" date="2021-02" db="EMBL/GenBank/DDBJ databases">
        <title>De Novo genome assembly of isolated myxobacteria.</title>
        <authorList>
            <person name="Stevens D.C."/>
        </authorList>
    </citation>
    <scope>NUCLEOTIDE SEQUENCE [LARGE SCALE GENOMIC DNA]</scope>
    <source>
        <strain evidence="2 3">SCHIC003</strain>
    </source>
</reference>
<keyword evidence="3" id="KW-1185">Reference proteome</keyword>
<keyword evidence="1" id="KW-0732">Signal</keyword>
<dbReference type="InterPro" id="IPR013517">
    <property type="entry name" value="FG-GAP"/>
</dbReference>
<dbReference type="EMBL" id="CP071091">
    <property type="protein sequence ID" value="QSQ12086.1"/>
    <property type="molecule type" value="Genomic_DNA"/>
</dbReference>
<organism evidence="2 3">
    <name type="scientific">Myxococcus landrumensis</name>
    <dbReference type="NCBI Taxonomy" id="2813577"/>
    <lineage>
        <taxon>Bacteria</taxon>
        <taxon>Pseudomonadati</taxon>
        <taxon>Myxococcota</taxon>
        <taxon>Myxococcia</taxon>
        <taxon>Myxococcales</taxon>
        <taxon>Cystobacterineae</taxon>
        <taxon>Myxococcaceae</taxon>
        <taxon>Myxococcus</taxon>
    </lineage>
</organism>
<proteinExistence type="predicted"/>
<dbReference type="Proteomes" id="UP000663090">
    <property type="component" value="Chromosome"/>
</dbReference>
<sequence length="105" mass="10490">MASNAAADDFFGTTVAIHDQTLVVGATGDDSGIRSAVGSAYVFAGDGTTWTFQARLSDFSGQARDSFGRGLANAGTTVSIGASGIDPLAGSNIGGTFVYTRTGST</sequence>
<protein>
    <submittedName>
        <fullName evidence="2">Uncharacterized protein</fullName>
    </submittedName>
</protein>
<accession>A0ABX7N060</accession>
<dbReference type="RefSeq" id="WP_206713820.1">
    <property type="nucleotide sequence ID" value="NZ_CP071091.1"/>
</dbReference>
<evidence type="ECO:0000313" key="3">
    <source>
        <dbReference type="Proteomes" id="UP000663090"/>
    </source>
</evidence>
<gene>
    <name evidence="2" type="ORF">JY572_27405</name>
</gene>
<dbReference type="Gene3D" id="2.130.10.130">
    <property type="entry name" value="Integrin alpha, N-terminal"/>
    <property type="match status" value="1"/>
</dbReference>
<dbReference type="PANTHER" id="PTHR36220:SF1">
    <property type="entry name" value="GAMMA TUBULIN COMPLEX COMPONENT C-TERMINAL DOMAIN-CONTAINING PROTEIN"/>
    <property type="match status" value="1"/>
</dbReference>
<evidence type="ECO:0000256" key="1">
    <source>
        <dbReference type="ARBA" id="ARBA00022729"/>
    </source>
</evidence>